<feature type="region of interest" description="Disordered" evidence="1">
    <location>
        <begin position="28"/>
        <end position="91"/>
    </location>
</feature>
<keyword evidence="2" id="KW-1133">Transmembrane helix</keyword>
<evidence type="ECO:0000256" key="1">
    <source>
        <dbReference type="SAM" id="MobiDB-lite"/>
    </source>
</evidence>
<keyword evidence="2" id="KW-0812">Transmembrane</keyword>
<dbReference type="OrthoDB" id="5383114at2"/>
<feature type="transmembrane region" description="Helical" evidence="2">
    <location>
        <begin position="169"/>
        <end position="188"/>
    </location>
</feature>
<feature type="transmembrane region" description="Helical" evidence="2">
    <location>
        <begin position="194"/>
        <end position="214"/>
    </location>
</feature>
<accession>A0A0H4X880</accession>
<sequence length="255" mass="25491">MSQVKPSRALSTGLALLLFWSQGVAWAQTPTPSEPAQAPATELTPPPLVPAPGGLDAPTRHGIAEDSATPREDTEGANAPHEQAPAAQVYTRPADPVPRITVEFASGVAGGLAAGTAGLVLGFLLGSATVGCDECAIVAAVGGSSGVLLGIPAGTYLGGRMMGGKGSFLGTLGGSLVGWGAFALGTAVVGDRDINPGIAVVMLMLPIAGAVTGYELSSQRNILKESQREASSQVRLVPVAGMTSHGARLGLMGSF</sequence>
<organism evidence="4 5">
    <name type="scientific">Pseudomyxococcus hansupus</name>
    <dbReference type="NCBI Taxonomy" id="1297742"/>
    <lineage>
        <taxon>Bacteria</taxon>
        <taxon>Pseudomonadati</taxon>
        <taxon>Myxococcota</taxon>
        <taxon>Myxococcia</taxon>
        <taxon>Myxococcales</taxon>
        <taxon>Cystobacterineae</taxon>
        <taxon>Myxococcaceae</taxon>
        <taxon>Pseudomyxococcus</taxon>
    </lineage>
</organism>
<evidence type="ECO:0000256" key="2">
    <source>
        <dbReference type="SAM" id="Phobius"/>
    </source>
</evidence>
<dbReference type="STRING" id="1297742.A176_000949"/>
<evidence type="ECO:0000256" key="3">
    <source>
        <dbReference type="SAM" id="SignalP"/>
    </source>
</evidence>
<dbReference type="EMBL" id="CP012109">
    <property type="protein sequence ID" value="AKQ64037.1"/>
    <property type="molecule type" value="Genomic_DNA"/>
</dbReference>
<protein>
    <recommendedName>
        <fullName evidence="6">GlsB/YeaQ/YmgE family stress response membrane protein</fullName>
    </recommendedName>
</protein>
<feature type="compositionally biased region" description="Basic and acidic residues" evidence="1">
    <location>
        <begin position="58"/>
        <end position="74"/>
    </location>
</feature>
<keyword evidence="3" id="KW-0732">Signal</keyword>
<evidence type="ECO:0000313" key="4">
    <source>
        <dbReference type="EMBL" id="AKQ64037.1"/>
    </source>
</evidence>
<evidence type="ECO:0000313" key="5">
    <source>
        <dbReference type="Proteomes" id="UP000009026"/>
    </source>
</evidence>
<feature type="chain" id="PRO_5005212459" description="GlsB/YeaQ/YmgE family stress response membrane protein" evidence="3">
    <location>
        <begin position="28"/>
        <end position="255"/>
    </location>
</feature>
<name>A0A0H4X880_9BACT</name>
<dbReference type="PATRIC" id="fig|1297742.4.peg.963"/>
<dbReference type="AlphaFoldDB" id="A0A0H4X880"/>
<keyword evidence="5" id="KW-1185">Reference proteome</keyword>
<proteinExistence type="predicted"/>
<feature type="signal peptide" evidence="3">
    <location>
        <begin position="1"/>
        <end position="27"/>
    </location>
</feature>
<dbReference type="Proteomes" id="UP000009026">
    <property type="component" value="Chromosome"/>
</dbReference>
<keyword evidence="2" id="KW-0472">Membrane</keyword>
<feature type="transmembrane region" description="Helical" evidence="2">
    <location>
        <begin position="136"/>
        <end position="157"/>
    </location>
</feature>
<gene>
    <name evidence="4" type="ORF">A176_000949</name>
</gene>
<evidence type="ECO:0008006" key="6">
    <source>
        <dbReference type="Google" id="ProtNLM"/>
    </source>
</evidence>
<dbReference type="KEGG" id="mym:A176_000949"/>
<reference evidence="4 5" key="1">
    <citation type="journal article" date="2016" name="PLoS ONE">
        <title>Complete Genome Sequence and Comparative Genomics of a Novel Myxobacterium Myxococcus hansupus.</title>
        <authorList>
            <person name="Sharma G."/>
            <person name="Narwani T."/>
            <person name="Subramanian S."/>
        </authorList>
    </citation>
    <scope>NUCLEOTIDE SEQUENCE [LARGE SCALE GENOMIC DNA]</scope>
    <source>
        <strain evidence="5">mixupus</strain>
    </source>
</reference>